<feature type="domain" description="HMA" evidence="1">
    <location>
        <begin position="1"/>
        <end position="69"/>
    </location>
</feature>
<dbReference type="InterPro" id="IPR006121">
    <property type="entry name" value="HMA_dom"/>
</dbReference>
<dbReference type="CDD" id="cd00371">
    <property type="entry name" value="HMA"/>
    <property type="match status" value="1"/>
</dbReference>
<comment type="caution">
    <text evidence="2">The sequence shown here is derived from an EMBL/GenBank/DDBJ whole genome shotgun (WGS) entry which is preliminary data.</text>
</comment>
<protein>
    <submittedName>
        <fullName evidence="2">Cation transporter</fullName>
    </submittedName>
</protein>
<dbReference type="PROSITE" id="PS50846">
    <property type="entry name" value="HMA_2"/>
    <property type="match status" value="1"/>
</dbReference>
<dbReference type="AlphaFoldDB" id="A0A9D1NG77"/>
<organism evidence="2 3">
    <name type="scientific">Candidatus Aphodoplasma excrementigallinarum</name>
    <dbReference type="NCBI Taxonomy" id="2840673"/>
    <lineage>
        <taxon>Bacteria</taxon>
        <taxon>Bacillati</taxon>
        <taxon>Bacillota</taxon>
        <taxon>Clostridia</taxon>
        <taxon>Eubacteriales</taxon>
        <taxon>Candidatus Aphodoplasma</taxon>
    </lineage>
</organism>
<reference evidence="2" key="2">
    <citation type="journal article" date="2021" name="PeerJ">
        <title>Extensive microbial diversity within the chicken gut microbiome revealed by metagenomics and culture.</title>
        <authorList>
            <person name="Gilroy R."/>
            <person name="Ravi A."/>
            <person name="Getino M."/>
            <person name="Pursley I."/>
            <person name="Horton D.L."/>
            <person name="Alikhan N.F."/>
            <person name="Baker D."/>
            <person name="Gharbi K."/>
            <person name="Hall N."/>
            <person name="Watson M."/>
            <person name="Adriaenssens E.M."/>
            <person name="Foster-Nyarko E."/>
            <person name="Jarju S."/>
            <person name="Secka A."/>
            <person name="Antonio M."/>
            <person name="Oren A."/>
            <person name="Chaudhuri R.R."/>
            <person name="La Ragione R."/>
            <person name="Hildebrand F."/>
            <person name="Pallen M.J."/>
        </authorList>
    </citation>
    <scope>NUCLEOTIDE SEQUENCE</scope>
    <source>
        <strain evidence="2">4920</strain>
    </source>
</reference>
<dbReference type="Proteomes" id="UP000886743">
    <property type="component" value="Unassembled WGS sequence"/>
</dbReference>
<dbReference type="EMBL" id="DVOF01000054">
    <property type="protein sequence ID" value="HIV02271.1"/>
    <property type="molecule type" value="Genomic_DNA"/>
</dbReference>
<gene>
    <name evidence="2" type="ORF">IAC74_01755</name>
</gene>
<accession>A0A9D1NG77</accession>
<dbReference type="Gene3D" id="3.30.70.100">
    <property type="match status" value="1"/>
</dbReference>
<evidence type="ECO:0000313" key="2">
    <source>
        <dbReference type="EMBL" id="HIV02271.1"/>
    </source>
</evidence>
<reference evidence="2" key="1">
    <citation type="submission" date="2020-10" db="EMBL/GenBank/DDBJ databases">
        <authorList>
            <person name="Gilroy R."/>
        </authorList>
    </citation>
    <scope>NUCLEOTIDE SEQUENCE</scope>
    <source>
        <strain evidence="2">4920</strain>
    </source>
</reference>
<name>A0A9D1NG77_9FIRM</name>
<dbReference type="GO" id="GO:0046872">
    <property type="term" value="F:metal ion binding"/>
    <property type="evidence" value="ECO:0007669"/>
    <property type="project" value="InterPro"/>
</dbReference>
<evidence type="ECO:0000313" key="3">
    <source>
        <dbReference type="Proteomes" id="UP000886743"/>
    </source>
</evidence>
<dbReference type="Pfam" id="PF00403">
    <property type="entry name" value="HMA"/>
    <property type="match status" value="1"/>
</dbReference>
<evidence type="ECO:0000259" key="1">
    <source>
        <dbReference type="PROSITE" id="PS50846"/>
    </source>
</evidence>
<dbReference type="InterPro" id="IPR036163">
    <property type="entry name" value="HMA_dom_sf"/>
</dbReference>
<proteinExistence type="predicted"/>
<sequence>MKKTFDLVDLDCANCAQKMEDAVRKIDGVEEVQVNFLTQKMTLSADDARFDKIVKQAVKACRRVEPDCEIQLG</sequence>
<dbReference type="SUPFAM" id="SSF55008">
    <property type="entry name" value="HMA, heavy metal-associated domain"/>
    <property type="match status" value="1"/>
</dbReference>